<dbReference type="GO" id="GO:0012505">
    <property type="term" value="C:endomembrane system"/>
    <property type="evidence" value="ECO:0007669"/>
    <property type="project" value="UniProtKB-SubCell"/>
</dbReference>
<evidence type="ECO:0000256" key="3">
    <source>
        <dbReference type="ARBA" id="ARBA00022568"/>
    </source>
</evidence>
<keyword evidence="4 9" id="KW-0812">Transmembrane</keyword>
<dbReference type="Pfam" id="PF01699">
    <property type="entry name" value="Na_Ca_ex"/>
    <property type="match status" value="2"/>
</dbReference>
<evidence type="ECO:0000256" key="9">
    <source>
        <dbReference type="RuleBase" id="RU365028"/>
    </source>
</evidence>
<evidence type="ECO:0000313" key="13">
    <source>
        <dbReference type="EMBL" id="CAD9247163.1"/>
    </source>
</evidence>
<evidence type="ECO:0000256" key="7">
    <source>
        <dbReference type="ARBA" id="ARBA00023065"/>
    </source>
</evidence>
<dbReference type="InterPro" id="IPR004798">
    <property type="entry name" value="CAX-like"/>
</dbReference>
<feature type="transmembrane region" description="Helical" evidence="9">
    <location>
        <begin position="214"/>
        <end position="235"/>
    </location>
</feature>
<keyword evidence="8 9" id="KW-0472">Membrane</keyword>
<dbReference type="EMBL" id="HBGJ01008746">
    <property type="protein sequence ID" value="CAD9247163.1"/>
    <property type="molecule type" value="Transcribed_RNA"/>
</dbReference>
<feature type="region of interest" description="Disordered" evidence="10">
    <location>
        <begin position="1"/>
        <end position="49"/>
    </location>
</feature>
<feature type="transmembrane region" description="Helical" evidence="9">
    <location>
        <begin position="429"/>
        <end position="456"/>
    </location>
</feature>
<evidence type="ECO:0000256" key="6">
    <source>
        <dbReference type="ARBA" id="ARBA00022989"/>
    </source>
</evidence>
<keyword evidence="6 9" id="KW-1133">Transmembrane helix</keyword>
<feature type="compositionally biased region" description="Basic residues" evidence="10">
    <location>
        <begin position="1"/>
        <end position="10"/>
    </location>
</feature>
<organism evidence="12">
    <name type="scientific">Phaeomonas parva</name>
    <dbReference type="NCBI Taxonomy" id="124430"/>
    <lineage>
        <taxon>Eukaryota</taxon>
        <taxon>Sar</taxon>
        <taxon>Stramenopiles</taxon>
        <taxon>Ochrophyta</taxon>
        <taxon>Pinguiophyceae</taxon>
        <taxon>Pinguiochrysidales</taxon>
        <taxon>Pinguiochrysidaceae</taxon>
        <taxon>Phaeomonas</taxon>
    </lineage>
</organism>
<dbReference type="EMBL" id="HBGJ01008745">
    <property type="protein sequence ID" value="CAD9247162.1"/>
    <property type="molecule type" value="Transcribed_RNA"/>
</dbReference>
<feature type="transmembrane region" description="Helical" evidence="9">
    <location>
        <begin position="462"/>
        <end position="483"/>
    </location>
</feature>
<dbReference type="GO" id="GO:0005774">
    <property type="term" value="C:vacuolar membrane"/>
    <property type="evidence" value="ECO:0007669"/>
    <property type="project" value="UniProtKB-ARBA"/>
</dbReference>
<feature type="domain" description="Sodium/calcium exchanger membrane region" evidence="11">
    <location>
        <begin position="183"/>
        <end position="341"/>
    </location>
</feature>
<keyword evidence="9" id="KW-0050">Antiport</keyword>
<feature type="transmembrane region" description="Helical" evidence="9">
    <location>
        <begin position="183"/>
        <end position="202"/>
    </location>
</feature>
<dbReference type="InterPro" id="IPR004837">
    <property type="entry name" value="NaCa_Exmemb"/>
</dbReference>
<feature type="transmembrane region" description="Helical" evidence="9">
    <location>
        <begin position="320"/>
        <end position="339"/>
    </location>
</feature>
<keyword evidence="2 9" id="KW-0813">Transport</keyword>
<comment type="subcellular location">
    <subcellularLocation>
        <location evidence="1">Endomembrane system</location>
        <topology evidence="1">Multi-pass membrane protein</topology>
    </subcellularLocation>
</comment>
<feature type="transmembrane region" description="Helical" evidence="9">
    <location>
        <begin position="161"/>
        <end position="177"/>
    </location>
</feature>
<dbReference type="Gene3D" id="1.20.1420.30">
    <property type="entry name" value="NCX, central ion-binding region"/>
    <property type="match status" value="1"/>
</dbReference>
<feature type="transmembrane region" description="Helical" evidence="9">
    <location>
        <begin position="289"/>
        <end position="308"/>
    </location>
</feature>
<dbReference type="AlphaFoldDB" id="A0A6U4DQR1"/>
<comment type="similarity">
    <text evidence="9">Belongs to the Ca(2+):cation antiporter (CaCA) (TC 2.A.19) family.</text>
</comment>
<dbReference type="PANTHER" id="PTHR31503">
    <property type="entry name" value="VACUOLAR CALCIUM ION TRANSPORTER"/>
    <property type="match status" value="1"/>
</dbReference>
<reference evidence="12" key="1">
    <citation type="submission" date="2021-01" db="EMBL/GenBank/DDBJ databases">
        <authorList>
            <person name="Corre E."/>
            <person name="Pelletier E."/>
            <person name="Niang G."/>
            <person name="Scheremetjew M."/>
            <person name="Finn R."/>
            <person name="Kale V."/>
            <person name="Holt S."/>
            <person name="Cochrane G."/>
            <person name="Meng A."/>
            <person name="Brown T."/>
            <person name="Cohen L."/>
        </authorList>
    </citation>
    <scope>NUCLEOTIDE SEQUENCE</scope>
    <source>
        <strain evidence="12">CCMP2877</strain>
    </source>
</reference>
<evidence type="ECO:0000259" key="11">
    <source>
        <dbReference type="Pfam" id="PF01699"/>
    </source>
</evidence>
<dbReference type="NCBIfam" id="TIGR00846">
    <property type="entry name" value="caca2"/>
    <property type="match status" value="1"/>
</dbReference>
<evidence type="ECO:0000256" key="5">
    <source>
        <dbReference type="ARBA" id="ARBA00022837"/>
    </source>
</evidence>
<name>A0A6U4DQR1_9STRA</name>
<proteinExistence type="inferred from homology"/>
<evidence type="ECO:0000256" key="4">
    <source>
        <dbReference type="ARBA" id="ARBA00022692"/>
    </source>
</evidence>
<keyword evidence="7 9" id="KW-0406">Ion transport</keyword>
<feature type="transmembrane region" description="Helical" evidence="9">
    <location>
        <begin position="400"/>
        <end position="422"/>
    </location>
</feature>
<feature type="transmembrane region" description="Helical" evidence="9">
    <location>
        <begin position="490"/>
        <end position="509"/>
    </location>
</feature>
<dbReference type="NCBIfam" id="TIGR00378">
    <property type="entry name" value="cax"/>
    <property type="match status" value="1"/>
</dbReference>
<dbReference type="GO" id="GO:0006874">
    <property type="term" value="P:intracellular calcium ion homeostasis"/>
    <property type="evidence" value="ECO:0007669"/>
    <property type="project" value="TreeGrafter"/>
</dbReference>
<protein>
    <recommendedName>
        <fullName evidence="11">Sodium/calcium exchanger membrane region domain-containing protein</fullName>
    </recommendedName>
</protein>
<dbReference type="InterPro" id="IPR004713">
    <property type="entry name" value="CaH_exchang"/>
</dbReference>
<dbReference type="InterPro" id="IPR044880">
    <property type="entry name" value="NCX_ion-bd_dom_sf"/>
</dbReference>
<evidence type="ECO:0000313" key="12">
    <source>
        <dbReference type="EMBL" id="CAD9247162.1"/>
    </source>
</evidence>
<dbReference type="PANTHER" id="PTHR31503:SF22">
    <property type="entry name" value="VACUOLAR CALCIUM ION TRANSPORTER"/>
    <property type="match status" value="1"/>
</dbReference>
<evidence type="ECO:0000256" key="2">
    <source>
        <dbReference type="ARBA" id="ARBA00022448"/>
    </source>
</evidence>
<keyword evidence="3 9" id="KW-0109">Calcium transport</keyword>
<evidence type="ECO:0000256" key="8">
    <source>
        <dbReference type="ARBA" id="ARBA00023136"/>
    </source>
</evidence>
<feature type="transmembrane region" description="Helical" evidence="9">
    <location>
        <begin position="247"/>
        <end position="269"/>
    </location>
</feature>
<evidence type="ECO:0000256" key="1">
    <source>
        <dbReference type="ARBA" id="ARBA00004127"/>
    </source>
</evidence>
<dbReference type="GO" id="GO:0015369">
    <property type="term" value="F:calcium:proton antiporter activity"/>
    <property type="evidence" value="ECO:0007669"/>
    <property type="project" value="UniProtKB-UniRule"/>
</dbReference>
<feature type="domain" description="Sodium/calcium exchanger membrane region" evidence="11">
    <location>
        <begin position="366"/>
        <end position="506"/>
    </location>
</feature>
<keyword evidence="5 9" id="KW-0106">Calcium</keyword>
<sequence>MADRNGHRKLEHAASDSVPRAVLDLSSVGDPTNQSYLAEPTPRTLGASYGTASFGARRYSMGRRKSRGDLSFGGSRSMSLEDDADRRCSGGYRTGGNSLEAVVEMTDVETQELLAKEGRRYGSAVSAGIDDPDEEHKGNTNVCPTKEDLETLLHLTITKPLNVLLIFLPFGWASYHFDWGSNWVFWLNFLSMVPLASMLGDFTEELALHTGETIGGLINATFGNAVEVVVAIQALCANQIRVVQASMLGSVLSNLLLVLGTCFFAGGLVQDEKGALKYPALRFNSTSAVANMSLLLLSSMAMVMPTLGANTADDVEVPLFISRVSAACLMLMYILLLVFQLYTHSSLFQEEHEDDEEADLSATAAAFGLGVTTMLVSFFSEFLVSSIDGLTESGGLTKTFVGIIILPVVGNAVEHVTAVSVAMKGKMELAMGVALGSATQVAIFVVPVVVLSGWIIGRKMSLAFPVFEIALYSLALLIVGHVVSKGHSNWLEGSMLMMTYILIGLALYFEVVPDDE</sequence>
<accession>A0A6U4DQR1</accession>
<feature type="transmembrane region" description="Helical" evidence="9">
    <location>
        <begin position="360"/>
        <end position="380"/>
    </location>
</feature>
<evidence type="ECO:0000256" key="10">
    <source>
        <dbReference type="SAM" id="MobiDB-lite"/>
    </source>
</evidence>
<gene>
    <name evidence="12" type="ORF">PPAR1163_LOCUS5514</name>
    <name evidence="13" type="ORF">PPAR1163_LOCUS5515</name>
</gene>